<organism evidence="1 2">
    <name type="scientific">Nitrospira lenta</name>
    <dbReference type="NCBI Taxonomy" id="1436998"/>
    <lineage>
        <taxon>Bacteria</taxon>
        <taxon>Pseudomonadati</taxon>
        <taxon>Nitrospirota</taxon>
        <taxon>Nitrospiria</taxon>
        <taxon>Nitrospirales</taxon>
        <taxon>Nitrospiraceae</taxon>
        <taxon>Nitrospira</taxon>
    </lineage>
</organism>
<keyword evidence="2" id="KW-1185">Reference proteome</keyword>
<accession>A0A330L3V7</accession>
<sequence length="353" mass="41291">MHRSALEITKHPAHDVIDPEWVGWSDDQLLDLPMGRLNLEIKGSFLEGPIAELDGELESRHLRFRPHYWLSNEWFTPDGVPGIAIPFYLAHPRLAKLELAQMLEVEGGTPDWCLRILRHEAGHAIENAYRIRRRRTRQAIFGKSSQAYPKYYSPRPYSRSFVRHLDVWYAQSHPDEDFAETFAVWLTPDSTWHDRYRGWPVLKKLKYVDAVMQELAEVDPAVVITDEIDPLPSLKKTLREHYEHKRAHYGVEHSLLYDPDLKRLFSDGTAQPGKPSAATFLNKFRREVRRKVASWTGEYQYTIDQVLEDMIQRCRQLDLRLSVAEEQAKLDFTILLTVHTMNYLRSGRHRVAL</sequence>
<dbReference type="InterPro" id="IPR031321">
    <property type="entry name" value="UCP012641"/>
</dbReference>
<evidence type="ECO:0000313" key="1">
    <source>
        <dbReference type="EMBL" id="SPP63879.1"/>
    </source>
</evidence>
<dbReference type="Gene3D" id="3.40.390.70">
    <property type="match status" value="1"/>
</dbReference>
<dbReference type="RefSeq" id="WP_121988344.1">
    <property type="nucleotide sequence ID" value="NZ_OUNR01000001.1"/>
</dbReference>
<dbReference type="OrthoDB" id="9773016at2"/>
<gene>
    <name evidence="1" type="ORF">NITLEN_10965</name>
</gene>
<evidence type="ECO:0008006" key="3">
    <source>
        <dbReference type="Google" id="ProtNLM"/>
    </source>
</evidence>
<dbReference type="Proteomes" id="UP000248168">
    <property type="component" value="Unassembled WGS sequence"/>
</dbReference>
<dbReference type="AlphaFoldDB" id="A0A330L3V7"/>
<proteinExistence type="predicted"/>
<dbReference type="EMBL" id="OUNR01000001">
    <property type="protein sequence ID" value="SPP63879.1"/>
    <property type="molecule type" value="Genomic_DNA"/>
</dbReference>
<dbReference type="InParanoid" id="A0A330L3V7"/>
<evidence type="ECO:0000313" key="2">
    <source>
        <dbReference type="Proteomes" id="UP000248168"/>
    </source>
</evidence>
<dbReference type="Pfam" id="PF15887">
    <property type="entry name" value="Peptidase_Mx"/>
    <property type="match status" value="1"/>
</dbReference>
<name>A0A330L3V7_9BACT</name>
<protein>
    <recommendedName>
        <fullName evidence="3">Zinc-binding metallo-peptidase</fullName>
    </recommendedName>
</protein>
<reference evidence="2" key="1">
    <citation type="submission" date="2018-04" db="EMBL/GenBank/DDBJ databases">
        <authorList>
            <person name="Lucker S."/>
            <person name="Sakoula D."/>
        </authorList>
    </citation>
    <scope>NUCLEOTIDE SEQUENCE [LARGE SCALE GENOMIC DNA]</scope>
</reference>